<feature type="region of interest" description="Disordered" evidence="1">
    <location>
        <begin position="158"/>
        <end position="182"/>
    </location>
</feature>
<comment type="caution">
    <text evidence="2">The sequence shown here is derived from an EMBL/GenBank/DDBJ whole genome shotgun (WGS) entry which is preliminary data.</text>
</comment>
<evidence type="ECO:0000256" key="1">
    <source>
        <dbReference type="SAM" id="MobiDB-lite"/>
    </source>
</evidence>
<feature type="compositionally biased region" description="Polar residues" evidence="1">
    <location>
        <begin position="119"/>
        <end position="132"/>
    </location>
</feature>
<sequence length="264" mass="28629">PRGGRKTIGVGFCLRVDEEVRHNCGCETTKETTPTKRLPKPPIQLLGTPGAVILPEEKQDDSRDKGKRARDRHTFQGNHRRHRAATTGTIQRANDLWTGARSSAGSKLEALTKPEEQRQQTTAPSPTTTDKSTVIVHSAEVARNSPSDVDVLVGANTLQDDTNISGPEDTGQLQAGERSSSGIAQSKLWTVTSGTRPDTVPSKRISPAGTETRAESDPRAKLEWTLPGLPGQESLCVCPWAKTREALSLAEVCLRRARYLPALV</sequence>
<feature type="non-terminal residue" evidence="2">
    <location>
        <position position="264"/>
    </location>
</feature>
<reference evidence="2" key="1">
    <citation type="submission" date="2023-01" db="EMBL/GenBank/DDBJ databases">
        <title>Colletotrichum chrysophilum M932 genome sequence.</title>
        <authorList>
            <person name="Baroncelli R."/>
        </authorList>
    </citation>
    <scope>NUCLEOTIDE SEQUENCE</scope>
    <source>
        <strain evidence="2">M932</strain>
    </source>
</reference>
<evidence type="ECO:0000313" key="2">
    <source>
        <dbReference type="EMBL" id="KAK1846100.1"/>
    </source>
</evidence>
<feature type="region of interest" description="Disordered" evidence="1">
    <location>
        <begin position="27"/>
        <end position="132"/>
    </location>
</feature>
<organism evidence="2 3">
    <name type="scientific">Colletotrichum chrysophilum</name>
    <dbReference type="NCBI Taxonomy" id="1836956"/>
    <lineage>
        <taxon>Eukaryota</taxon>
        <taxon>Fungi</taxon>
        <taxon>Dikarya</taxon>
        <taxon>Ascomycota</taxon>
        <taxon>Pezizomycotina</taxon>
        <taxon>Sordariomycetes</taxon>
        <taxon>Hypocreomycetidae</taxon>
        <taxon>Glomerellales</taxon>
        <taxon>Glomerellaceae</taxon>
        <taxon>Colletotrichum</taxon>
        <taxon>Colletotrichum gloeosporioides species complex</taxon>
    </lineage>
</organism>
<name>A0AAD9AFN8_9PEZI</name>
<feature type="region of interest" description="Disordered" evidence="1">
    <location>
        <begin position="194"/>
        <end position="218"/>
    </location>
</feature>
<evidence type="ECO:0000313" key="3">
    <source>
        <dbReference type="Proteomes" id="UP001243330"/>
    </source>
</evidence>
<protein>
    <submittedName>
        <fullName evidence="2">Uncharacterized protein</fullName>
    </submittedName>
</protein>
<keyword evidence="3" id="KW-1185">Reference proteome</keyword>
<gene>
    <name evidence="2" type="ORF">CCHR01_11245</name>
</gene>
<proteinExistence type="predicted"/>
<dbReference type="Proteomes" id="UP001243330">
    <property type="component" value="Unassembled WGS sequence"/>
</dbReference>
<dbReference type="EMBL" id="JAQOWY010000248">
    <property type="protein sequence ID" value="KAK1846100.1"/>
    <property type="molecule type" value="Genomic_DNA"/>
</dbReference>
<accession>A0AAD9AFN8</accession>
<feature type="compositionally biased region" description="Basic and acidic residues" evidence="1">
    <location>
        <begin position="55"/>
        <end position="64"/>
    </location>
</feature>
<dbReference type="AlphaFoldDB" id="A0AAD9AFN8"/>